<evidence type="ECO:0000313" key="4">
    <source>
        <dbReference type="EMBL" id="EGL84066.1"/>
    </source>
</evidence>
<dbReference type="Gene3D" id="3.40.50.720">
    <property type="entry name" value="NAD(P)-binding Rossmann-like Domain"/>
    <property type="match status" value="1"/>
</dbReference>
<evidence type="ECO:0000259" key="2">
    <source>
        <dbReference type="Pfam" id="PF01370"/>
    </source>
</evidence>
<dbReference type="InterPro" id="IPR036291">
    <property type="entry name" value="NAD(P)-bd_dom_sf"/>
</dbReference>
<dbReference type="Proteomes" id="UP000825179">
    <property type="component" value="Chromosome"/>
</dbReference>
<accession>F5L3L0</accession>
<reference evidence="4 6" key="1">
    <citation type="journal article" date="2011" name="J. Bacteriol.">
        <title>Draft genome sequence of the thermoalkaliphilic Caldalkalibacillus thermarum strain TA2.A1.</title>
        <authorList>
            <person name="Kalamorz F."/>
            <person name="Keis S."/>
            <person name="McMillan D.G."/>
            <person name="Olsson K."/>
            <person name="Stanton J.A."/>
            <person name="Stockwell P."/>
            <person name="Black M.A."/>
            <person name="Klingeman D.M."/>
            <person name="Land M.L."/>
            <person name="Han C.S."/>
            <person name="Martin S.L."/>
            <person name="Becher S.A."/>
            <person name="Peddie C.J."/>
            <person name="Morgan H.W."/>
            <person name="Matthies D."/>
            <person name="Preiss L."/>
            <person name="Meier T."/>
            <person name="Brown S.D."/>
            <person name="Cook G.M."/>
        </authorList>
    </citation>
    <scope>NUCLEOTIDE SEQUENCE [LARGE SCALE GENOMIC DNA]</scope>
    <source>
        <strain evidence="4 6">TA2.A1</strain>
    </source>
</reference>
<dbReference type="NCBIfam" id="TIGR01777">
    <property type="entry name" value="yfcH"/>
    <property type="match status" value="1"/>
</dbReference>
<comment type="similarity">
    <text evidence="1">Belongs to the NAD(P)-dependent epimerase/dehydratase family. SDR39U1 subfamily.</text>
</comment>
<dbReference type="Pfam" id="PF08338">
    <property type="entry name" value="DUF1731"/>
    <property type="match status" value="1"/>
</dbReference>
<dbReference type="Proteomes" id="UP000010716">
    <property type="component" value="Unassembled WGS sequence"/>
</dbReference>
<evidence type="ECO:0000256" key="1">
    <source>
        <dbReference type="ARBA" id="ARBA00009353"/>
    </source>
</evidence>
<evidence type="ECO:0000313" key="7">
    <source>
        <dbReference type="Proteomes" id="UP000825179"/>
    </source>
</evidence>
<evidence type="ECO:0000313" key="5">
    <source>
        <dbReference type="EMBL" id="QZT34687.1"/>
    </source>
</evidence>
<dbReference type="eggNOG" id="COG1090">
    <property type="taxonomic scope" value="Bacteria"/>
</dbReference>
<feature type="domain" description="NAD-dependent epimerase/dehydratase" evidence="2">
    <location>
        <begin position="3"/>
        <end position="220"/>
    </location>
</feature>
<dbReference type="KEGG" id="cthu:HUR95_04945"/>
<dbReference type="PANTHER" id="PTHR11092:SF0">
    <property type="entry name" value="EPIMERASE FAMILY PROTEIN SDR39U1"/>
    <property type="match status" value="1"/>
</dbReference>
<reference evidence="5 7" key="2">
    <citation type="journal article" date="2020" name="Extremophiles">
        <title>Genomic analysis of Caldalkalibacillus thermarum TA2.A1 reveals aerobic alkaliphilic metabolism and evolutionary hallmarks linking alkaliphilic bacteria and plant life.</title>
        <authorList>
            <person name="de Jong S.I."/>
            <person name="van den Broek M.A."/>
            <person name="Merkel A.Y."/>
            <person name="de la Torre Cortes P."/>
            <person name="Kalamorz F."/>
            <person name="Cook G.M."/>
            <person name="van Loosdrecht M.C.M."/>
            <person name="McMillan D.G.G."/>
        </authorList>
    </citation>
    <scope>NUCLEOTIDE SEQUENCE [LARGE SCALE GENOMIC DNA]</scope>
    <source>
        <strain evidence="5 7">TA2.A1</strain>
    </source>
</reference>
<dbReference type="Pfam" id="PF01370">
    <property type="entry name" value="Epimerase"/>
    <property type="match status" value="1"/>
</dbReference>
<dbReference type="SUPFAM" id="SSF51735">
    <property type="entry name" value="NAD(P)-binding Rossmann-fold domains"/>
    <property type="match status" value="1"/>
</dbReference>
<dbReference type="EMBL" id="CP082237">
    <property type="protein sequence ID" value="QZT34687.1"/>
    <property type="molecule type" value="Genomic_DNA"/>
</dbReference>
<dbReference type="EMBL" id="AFCE01000050">
    <property type="protein sequence ID" value="EGL84066.1"/>
    <property type="molecule type" value="Genomic_DNA"/>
</dbReference>
<dbReference type="RefSeq" id="WP_007502551.1">
    <property type="nucleotide sequence ID" value="NZ_AFCE01000050.1"/>
</dbReference>
<dbReference type="InterPro" id="IPR001509">
    <property type="entry name" value="Epimerase_deHydtase"/>
</dbReference>
<dbReference type="OrthoDB" id="9801773at2"/>
<dbReference type="InterPro" id="IPR013549">
    <property type="entry name" value="DUF1731"/>
</dbReference>
<feature type="domain" description="DUF1731" evidence="3">
    <location>
        <begin position="252"/>
        <end position="298"/>
    </location>
</feature>
<name>F5L3L0_CALTT</name>
<reference evidence="5" key="3">
    <citation type="submission" date="2021-08" db="EMBL/GenBank/DDBJ databases">
        <authorList>
            <person name="de Jong S."/>
            <person name="van den Broek M."/>
            <person name="Merkel A."/>
            <person name="de la Torre Cortes P."/>
            <person name="Kalamorz F."/>
            <person name="Cook G."/>
            <person name="van Loosdrecht M."/>
            <person name="McMillan D."/>
        </authorList>
    </citation>
    <scope>NUCLEOTIDE SEQUENCE</scope>
    <source>
        <strain evidence="5">TA2.A1</strain>
    </source>
</reference>
<gene>
    <name evidence="4" type="ORF">CathTA2_0369</name>
    <name evidence="5" type="ORF">HUR95_04945</name>
</gene>
<evidence type="ECO:0000259" key="3">
    <source>
        <dbReference type="Pfam" id="PF08338"/>
    </source>
</evidence>
<dbReference type="CDD" id="cd05242">
    <property type="entry name" value="SDR_a8"/>
    <property type="match status" value="1"/>
</dbReference>
<organism evidence="4 6">
    <name type="scientific">Caldalkalibacillus thermarum (strain TA2.A1)</name>
    <dbReference type="NCBI Taxonomy" id="986075"/>
    <lineage>
        <taxon>Bacteria</taxon>
        <taxon>Bacillati</taxon>
        <taxon>Bacillota</taxon>
        <taxon>Bacilli</taxon>
        <taxon>Bacillales</taxon>
        <taxon>Bacillaceae</taxon>
        <taxon>Caldalkalibacillus</taxon>
    </lineage>
</organism>
<protein>
    <submittedName>
        <fullName evidence="5">TIGR01777 family oxidoreductase</fullName>
    </submittedName>
</protein>
<dbReference type="InterPro" id="IPR010099">
    <property type="entry name" value="SDR39U1"/>
</dbReference>
<dbReference type="PANTHER" id="PTHR11092">
    <property type="entry name" value="SUGAR NUCLEOTIDE EPIMERASE RELATED"/>
    <property type="match status" value="1"/>
</dbReference>
<evidence type="ECO:0000313" key="6">
    <source>
        <dbReference type="Proteomes" id="UP000010716"/>
    </source>
</evidence>
<dbReference type="AlphaFoldDB" id="F5L3L0"/>
<keyword evidence="7" id="KW-1185">Reference proteome</keyword>
<proteinExistence type="inferred from homology"/>
<sequence>MRIAIVGGTGFIGQALIHYLLEQGDQVVLFSRSADVYRSDPNFKHVQVVSWPPQGQPDCLAGTEAVVNLAGETINQRWTARAKQRIFTSRVETTRHLVRLIREQKLKPKVLVNASAIGYYGTSFEDVFTEESGPGTDFLAKVTQAWEQEAVQAVPLGVRVIRMRLGVVLGKSGGALEKMLLPYRLYIGGTVGSGRQWVSWVHIQDVVRAIRFAISNPDLDGPVNVTAPHPVQMKTFGKTAAKVLGRPYWLPAPGFALKLLLGEMSGLILKGQCVKPDKLLKTGFKFQFPRLEEALRDLV</sequence>